<protein>
    <recommendedName>
        <fullName evidence="2">histidine kinase</fullName>
        <ecNumber evidence="2">2.7.13.3</ecNumber>
    </recommendedName>
</protein>
<accession>A0A1M4EII9</accession>
<dbReference type="InterPro" id="IPR036890">
    <property type="entry name" value="HATPase_C_sf"/>
</dbReference>
<keyword evidence="3" id="KW-0597">Phosphoprotein</keyword>
<dbReference type="AlphaFoldDB" id="A0A1M4EII9"/>
<dbReference type="GO" id="GO:0046983">
    <property type="term" value="F:protein dimerization activity"/>
    <property type="evidence" value="ECO:0007669"/>
    <property type="project" value="InterPro"/>
</dbReference>
<evidence type="ECO:0000313" key="11">
    <source>
        <dbReference type="EMBL" id="SBO98630.1"/>
    </source>
</evidence>
<feature type="transmembrane region" description="Helical" evidence="9">
    <location>
        <begin position="149"/>
        <end position="173"/>
    </location>
</feature>
<keyword evidence="7" id="KW-0067">ATP-binding</keyword>
<gene>
    <name evidence="11" type="ORF">BN4615_P8146</name>
</gene>
<evidence type="ECO:0000256" key="4">
    <source>
        <dbReference type="ARBA" id="ARBA00022679"/>
    </source>
</evidence>
<dbReference type="PANTHER" id="PTHR24421:SF10">
    <property type="entry name" value="NITRATE_NITRITE SENSOR PROTEIN NARQ"/>
    <property type="match status" value="1"/>
</dbReference>
<dbReference type="Gene3D" id="1.20.5.1930">
    <property type="match status" value="1"/>
</dbReference>
<keyword evidence="6 11" id="KW-0418">Kinase</keyword>
<keyword evidence="5" id="KW-0547">Nucleotide-binding</keyword>
<dbReference type="InterPro" id="IPR003594">
    <property type="entry name" value="HATPase_dom"/>
</dbReference>
<keyword evidence="4" id="KW-0808">Transferase</keyword>
<dbReference type="GO" id="GO:0000155">
    <property type="term" value="F:phosphorelay sensor kinase activity"/>
    <property type="evidence" value="ECO:0007669"/>
    <property type="project" value="InterPro"/>
</dbReference>
<evidence type="ECO:0000256" key="5">
    <source>
        <dbReference type="ARBA" id="ARBA00022741"/>
    </source>
</evidence>
<reference evidence="11" key="1">
    <citation type="submission" date="2016-04" db="EMBL/GenBank/DDBJ databases">
        <authorList>
            <person name="Evans L.H."/>
            <person name="Alamgir A."/>
            <person name="Owens N."/>
            <person name="Weber N.D."/>
            <person name="Virtaneva K."/>
            <person name="Barbian K."/>
            <person name="Babar A."/>
            <person name="Rosenke K."/>
        </authorList>
    </citation>
    <scope>NUCLEOTIDE SEQUENCE</scope>
    <source>
        <strain evidence="11">Nono1</strain>
    </source>
</reference>
<comment type="catalytic activity">
    <reaction evidence="1">
        <text>ATP + protein L-histidine = ADP + protein N-phospho-L-histidine.</text>
        <dbReference type="EC" id="2.7.13.3"/>
    </reaction>
</comment>
<dbReference type="PANTHER" id="PTHR24421">
    <property type="entry name" value="NITRATE/NITRITE SENSOR PROTEIN NARX-RELATED"/>
    <property type="match status" value="1"/>
</dbReference>
<feature type="transmembrane region" description="Helical" evidence="9">
    <location>
        <begin position="21"/>
        <end position="44"/>
    </location>
</feature>
<evidence type="ECO:0000256" key="3">
    <source>
        <dbReference type="ARBA" id="ARBA00022553"/>
    </source>
</evidence>
<dbReference type="Gene3D" id="3.30.565.10">
    <property type="entry name" value="Histidine kinase-like ATPase, C-terminal domain"/>
    <property type="match status" value="1"/>
</dbReference>
<dbReference type="EMBL" id="LT559118">
    <property type="protein sequence ID" value="SBO98630.1"/>
    <property type="molecule type" value="Genomic_DNA"/>
</dbReference>
<keyword evidence="8" id="KW-0902">Two-component regulatory system</keyword>
<organism evidence="11">
    <name type="scientific">Nonomuraea gerenzanensis</name>
    <dbReference type="NCBI Taxonomy" id="93944"/>
    <lineage>
        <taxon>Bacteria</taxon>
        <taxon>Bacillati</taxon>
        <taxon>Actinomycetota</taxon>
        <taxon>Actinomycetes</taxon>
        <taxon>Streptosporangiales</taxon>
        <taxon>Streptosporangiaceae</taxon>
        <taxon>Nonomuraea</taxon>
    </lineage>
</organism>
<keyword evidence="9" id="KW-0472">Membrane</keyword>
<dbReference type="CDD" id="cd16917">
    <property type="entry name" value="HATPase_UhpB-NarQ-NarX-like"/>
    <property type="match status" value="1"/>
</dbReference>
<keyword evidence="9" id="KW-1133">Transmembrane helix</keyword>
<dbReference type="EC" id="2.7.13.3" evidence="2"/>
<evidence type="ECO:0000259" key="10">
    <source>
        <dbReference type="SMART" id="SM00387"/>
    </source>
</evidence>
<dbReference type="Pfam" id="PF07730">
    <property type="entry name" value="HisKA_3"/>
    <property type="match status" value="1"/>
</dbReference>
<sequence>MAEVLPRRAPAPAPVRHLAGITDVALAVITFVFFVAVALATGIYNRWVGPISLSPWDGPIQVGLYLGALLLVRRRRPMTVLLLSVAGMVVYHNVLGMWSPAGWIWPIAVAYFTAATTRHVRWVAVVGVAQLVHSAIDAYPIIDNNVFRYVFHVAGEGLLLAVLIAGGLTYAAAMRWRERLRESDERARVAEERLRVSHEVHDVIAHTLALVGVQLNVAADALDDQDPAAAATALRVAKDVRNRAMTDLRSLIATLRDDSGDTAPQPGLSDVGTLIADARAAGLEVTLDERGDPAAVPAMPAIALYRVVQESLANTLKHAGASRAGVTIDYRPGWVMVEVTDDGRGATEIIDGHGLAGMRERVSALGGTLTAGPVPGGFAVRAEIPVAGSAV</sequence>
<dbReference type="InterPro" id="IPR050482">
    <property type="entry name" value="Sensor_HK_TwoCompSys"/>
</dbReference>
<dbReference type="InterPro" id="IPR011712">
    <property type="entry name" value="Sig_transdc_His_kin_sub3_dim/P"/>
</dbReference>
<dbReference type="GO" id="GO:0005524">
    <property type="term" value="F:ATP binding"/>
    <property type="evidence" value="ECO:0007669"/>
    <property type="project" value="UniProtKB-KW"/>
</dbReference>
<evidence type="ECO:0000256" key="2">
    <source>
        <dbReference type="ARBA" id="ARBA00012438"/>
    </source>
</evidence>
<proteinExistence type="predicted"/>
<dbReference type="RefSeq" id="WP_225267389.1">
    <property type="nucleotide sequence ID" value="NZ_CP084058.1"/>
</dbReference>
<dbReference type="SUPFAM" id="SSF55874">
    <property type="entry name" value="ATPase domain of HSP90 chaperone/DNA topoisomerase II/histidine kinase"/>
    <property type="match status" value="1"/>
</dbReference>
<evidence type="ECO:0000256" key="6">
    <source>
        <dbReference type="ARBA" id="ARBA00022777"/>
    </source>
</evidence>
<dbReference type="Pfam" id="PF02518">
    <property type="entry name" value="HATPase_c"/>
    <property type="match status" value="1"/>
</dbReference>
<evidence type="ECO:0000256" key="8">
    <source>
        <dbReference type="ARBA" id="ARBA00023012"/>
    </source>
</evidence>
<keyword evidence="9" id="KW-0812">Transmembrane</keyword>
<name>A0A1M4EII9_9ACTN</name>
<dbReference type="SMART" id="SM00387">
    <property type="entry name" value="HATPase_c"/>
    <property type="match status" value="1"/>
</dbReference>
<feature type="domain" description="Histidine kinase/HSP90-like ATPase" evidence="10">
    <location>
        <begin position="299"/>
        <end position="388"/>
    </location>
</feature>
<evidence type="ECO:0000256" key="1">
    <source>
        <dbReference type="ARBA" id="ARBA00000085"/>
    </source>
</evidence>
<evidence type="ECO:0000256" key="9">
    <source>
        <dbReference type="SAM" id="Phobius"/>
    </source>
</evidence>
<evidence type="ECO:0000256" key="7">
    <source>
        <dbReference type="ARBA" id="ARBA00022840"/>
    </source>
</evidence>
<dbReference type="GO" id="GO:0016020">
    <property type="term" value="C:membrane"/>
    <property type="evidence" value="ECO:0007669"/>
    <property type="project" value="InterPro"/>
</dbReference>
<feature type="transmembrane region" description="Helical" evidence="9">
    <location>
        <begin position="79"/>
        <end position="98"/>
    </location>
</feature>